<dbReference type="OrthoDB" id="5532128at2759"/>
<dbReference type="AlphaFoldDB" id="A0A9W8I979"/>
<accession>A0A9W8I979</accession>
<protein>
    <submittedName>
        <fullName evidence="1">Uncharacterized protein</fullName>
    </submittedName>
</protein>
<comment type="caution">
    <text evidence="1">The sequence shown here is derived from an EMBL/GenBank/DDBJ whole genome shotgun (WGS) entry which is preliminary data.</text>
</comment>
<evidence type="ECO:0000313" key="2">
    <source>
        <dbReference type="Proteomes" id="UP001139887"/>
    </source>
</evidence>
<dbReference type="EMBL" id="JANBUW010000358">
    <property type="protein sequence ID" value="KAJ2847228.1"/>
    <property type="molecule type" value="Genomic_DNA"/>
</dbReference>
<dbReference type="Proteomes" id="UP001139887">
    <property type="component" value="Unassembled WGS sequence"/>
</dbReference>
<name>A0A9W8I979_9FUNG</name>
<evidence type="ECO:0000313" key="1">
    <source>
        <dbReference type="EMBL" id="KAJ2847228.1"/>
    </source>
</evidence>
<reference evidence="1" key="1">
    <citation type="submission" date="2022-07" db="EMBL/GenBank/DDBJ databases">
        <title>Phylogenomic reconstructions and comparative analyses of Kickxellomycotina fungi.</title>
        <authorList>
            <person name="Reynolds N.K."/>
            <person name="Stajich J.E."/>
            <person name="Barry K."/>
            <person name="Grigoriev I.V."/>
            <person name="Crous P."/>
            <person name="Smith M.E."/>
        </authorList>
    </citation>
    <scope>NUCLEOTIDE SEQUENCE</scope>
    <source>
        <strain evidence="1">NRRL 1566</strain>
    </source>
</reference>
<sequence length="506" mass="57502">MLSFSDIHLDIIYRIIYWYTRRAVTDLAEWKNALSILSVCSTWRQYGVKLMYSNAFIVDRNFYIIYSQSATNKKSAYNPDYPYAASNLGLIKTHGYCSDVKRLAVMPGDSEDLLDIVCYINYFVGATEATCPGTDMLMGYDSDNDISFSTYRVDPMFGSISHCLSLMLKEKLPKVSSLDIYHTGSSSRYYQFIPDILNAYLNQLICARYIGHAYLNSVGSNSLKSLTLLLSFFNSASRNPTISLHSLQKLFLQTDSQPIDWSFFESDEFGRVSCETLESLTILADPGQLPEAPSRWSHVNFPNLKHLAIANQQIHEADVEQIFRSPLQSLELHGLPSKSLLYCQQDISKLHKLTLDYQPRTFGKIAPQDFVAYTSDILACAANINHVYLKVDVRGHYFKSQFNWANLTHLNVSLLDDIAQTLCATAYMPDLCELHVHMYSPFADYEKESKWIDELKATYPQPSASKIMNLKIYISRQAFADSLKASLENALCLFPRLCVCDISIVE</sequence>
<keyword evidence="2" id="KW-1185">Reference proteome</keyword>
<organism evidence="1 2">
    <name type="scientific">Coemansia brasiliensis</name>
    <dbReference type="NCBI Taxonomy" id="2650707"/>
    <lineage>
        <taxon>Eukaryota</taxon>
        <taxon>Fungi</taxon>
        <taxon>Fungi incertae sedis</taxon>
        <taxon>Zoopagomycota</taxon>
        <taxon>Kickxellomycotina</taxon>
        <taxon>Kickxellomycetes</taxon>
        <taxon>Kickxellales</taxon>
        <taxon>Kickxellaceae</taxon>
        <taxon>Coemansia</taxon>
    </lineage>
</organism>
<proteinExistence type="predicted"/>
<gene>
    <name evidence="1" type="ORF">IWW36_003960</name>
</gene>